<dbReference type="Pfam" id="PF14307">
    <property type="entry name" value="Glyco_tran_WbsX"/>
    <property type="match status" value="1"/>
</dbReference>
<dbReference type="CDD" id="cd11579">
    <property type="entry name" value="Glyco_tran_WbsX"/>
    <property type="match status" value="1"/>
</dbReference>
<dbReference type="InterPro" id="IPR032719">
    <property type="entry name" value="WbsX"/>
</dbReference>
<evidence type="ECO:0000313" key="1">
    <source>
        <dbReference type="EMBL" id="PHU40383.1"/>
    </source>
</evidence>
<gene>
    <name evidence="1" type="ORF">CSX00_06335</name>
</gene>
<keyword evidence="2" id="KW-1185">Reference proteome</keyword>
<dbReference type="InterPro" id="IPR007739">
    <property type="entry name" value="RgpF"/>
</dbReference>
<dbReference type="RefSeq" id="WP_099413183.1">
    <property type="nucleotide sequence ID" value="NZ_PDYH01000020.1"/>
</dbReference>
<proteinExistence type="predicted"/>
<dbReference type="EMBL" id="PDYH01000020">
    <property type="protein sequence ID" value="PHU40383.1"/>
    <property type="molecule type" value="Genomic_DNA"/>
</dbReference>
<dbReference type="Proteomes" id="UP000224317">
    <property type="component" value="Unassembled WGS sequence"/>
</dbReference>
<accession>A0A2G3EB83</accession>
<name>A0A2G3EB83_9FIRM</name>
<evidence type="ECO:0008006" key="3">
    <source>
        <dbReference type="Google" id="ProtNLM"/>
    </source>
</evidence>
<dbReference type="PANTHER" id="PTHR41244:SF1">
    <property type="entry name" value="GLYCOSYLTRANSFERASE"/>
    <property type="match status" value="1"/>
</dbReference>
<sequence length="967" mass="114495">MSNTDTDTSKTRQGIYKRIIKPLWPIWKVVRAILHKFKMLISIVREGGFKKLFYIIKNYRQIKAQQRKNMTESVEIDSVYQDNLTFEGEKTDIKLIAFHLPQFHTFPENDEWWGEGFTEWTNVRKGNSRFKGHYQPRVPHSDIGYYDLSKVENLKKQAELAKQHGLYGFCFYYYWFSGKRLLEKPLDILLSHKEIDFPFCLCWANENWTRAWDGQNKDVLISQKYSEEDDDSFILDMKKYIGDDRYIRINGKPLIVVYNPGQIPDCGRSFKKWREVAKNNGIGEILIWTCQTANNTAEKLGITDYIDAEIEFPPHNYWQDSLAVRNVDLNGKNAFIYSYKRLVEYIIEKIKKDESKKVPLHYCSMMAWDNAARRNNNWFTYTGFSLNSFYRWLVTIFEKTRREFSEEERFVFINAWNEWGEGTYLEPDEKYGYANINTVSKALFQKPLYDDLLIINDKNSGLIDESFERDDNTSRIAVQIHMFYTDVLDETIKYLNNIPYRFDCYISTDTEEKKELIEKRFKSECECESFVVEIFENVGRDVAPFLQQMKDRIDRYDYLCHIHSKKTKTDEHGDDWRKYIFKHLFGSGRYLKKVFEIFEDNKNIGILMPETYPVLELQAEWGGNKEGTKTLLERLGIEIELPENPIFPVGNMFWMRREAVKKIFEYGLTATDFPEESGQTNLTIAHQIERAWIYIAKSVGYTYKKIFNNVSEDVNLDKKNRIIFYMHYDKDNEIKEYDVDTIKCFQSICEKIVFISNSSLSPEELSKVDSLVNKVILRDNVGFDFGAWKQSILDSVDEIKEADELILLNNSCFAPVFDIKAMFATMEKRNLDFWGNTIFPFLPDGSYLGTDYIDEHIQSYFMVFNNKVIHSVDFWEFWKNLPECETFIDVVAKCESKFTKKLSDAGFKYDVYINESKYISRFLNNYAIPYEKPSSFVLLNNPFVKKKCYSYMDDVERIKLERILESL</sequence>
<reference evidence="1" key="1">
    <citation type="submission" date="2017-10" db="EMBL/GenBank/DDBJ databases">
        <title>Resolving the taxonomy of Roseburia spp., Eubacterium rectale and Agathobacter spp. through phylogenomic analysis.</title>
        <authorList>
            <person name="Sheridan P.O."/>
            <person name="Walker A.W."/>
            <person name="Duncan S.H."/>
            <person name="Scott K.P."/>
            <person name="Toole P.W.O."/>
            <person name="Luis P."/>
            <person name="Flint H.J."/>
        </authorList>
    </citation>
    <scope>NUCLEOTIDE SEQUENCE [LARGE SCALE GENOMIC DNA]</scope>
    <source>
        <strain evidence="1">JK10</strain>
    </source>
</reference>
<protein>
    <recommendedName>
        <fullName evidence="3">Rhamnan synthesis protein F</fullName>
    </recommendedName>
</protein>
<organism evidence="1 2">
    <name type="scientific">Pseudobutyrivibrio ruminis</name>
    <dbReference type="NCBI Taxonomy" id="46206"/>
    <lineage>
        <taxon>Bacteria</taxon>
        <taxon>Bacillati</taxon>
        <taxon>Bacillota</taxon>
        <taxon>Clostridia</taxon>
        <taxon>Lachnospirales</taxon>
        <taxon>Lachnospiraceae</taxon>
        <taxon>Pseudobutyrivibrio</taxon>
    </lineage>
</organism>
<dbReference type="AlphaFoldDB" id="A0A2G3EB83"/>
<dbReference type="Pfam" id="PF05045">
    <property type="entry name" value="RgpF"/>
    <property type="match status" value="2"/>
</dbReference>
<evidence type="ECO:0000313" key="2">
    <source>
        <dbReference type="Proteomes" id="UP000224317"/>
    </source>
</evidence>
<dbReference type="Gene3D" id="3.20.20.80">
    <property type="entry name" value="Glycosidases"/>
    <property type="match status" value="1"/>
</dbReference>
<dbReference type="PANTHER" id="PTHR41244">
    <property type="entry name" value="RHAMNAN SYNTHESIS F"/>
    <property type="match status" value="1"/>
</dbReference>
<comment type="caution">
    <text evidence="1">The sequence shown here is derived from an EMBL/GenBank/DDBJ whole genome shotgun (WGS) entry which is preliminary data.</text>
</comment>